<dbReference type="PIRSF" id="PIRSF000485">
    <property type="entry name" value="Amd_phspho_trans"/>
    <property type="match status" value="1"/>
</dbReference>
<evidence type="ECO:0000256" key="4">
    <source>
        <dbReference type="ARBA" id="ARBA00022676"/>
    </source>
</evidence>
<keyword evidence="10" id="KW-0460">Magnesium</keyword>
<comment type="similarity">
    <text evidence="2 8">In the C-terminal section; belongs to the purine/pyrimidine phosphoribosyltransferase family.</text>
</comment>
<gene>
    <name evidence="12" type="ORF">COT44_04470</name>
</gene>
<evidence type="ECO:0000256" key="2">
    <source>
        <dbReference type="ARBA" id="ARBA00010138"/>
    </source>
</evidence>
<protein>
    <recommendedName>
        <fullName evidence="3 8">Amidophosphoribosyltransferase</fullName>
        <shortName evidence="8">ATase</shortName>
        <ecNumber evidence="3 8">2.4.2.14</ecNumber>
    </recommendedName>
    <alternativeName>
        <fullName evidence="8">Glutamine phosphoribosylpyrophosphate amidotransferase</fullName>
    </alternativeName>
</protein>
<comment type="cofactor">
    <cofactor evidence="10">
        <name>Mg(2+)</name>
        <dbReference type="ChEBI" id="CHEBI:18420"/>
    </cofactor>
    <text evidence="10">Binds 1 Mg(2+) ion per subunit.</text>
</comment>
<dbReference type="GO" id="GO:0006189">
    <property type="term" value="P:'de novo' IMP biosynthetic process"/>
    <property type="evidence" value="ECO:0007669"/>
    <property type="project" value="UniProtKB-UniPathway"/>
</dbReference>
<dbReference type="InterPro" id="IPR029057">
    <property type="entry name" value="PRTase-like"/>
</dbReference>
<evidence type="ECO:0000313" key="13">
    <source>
        <dbReference type="Proteomes" id="UP000228996"/>
    </source>
</evidence>
<evidence type="ECO:0000259" key="11">
    <source>
        <dbReference type="PROSITE" id="PS51278"/>
    </source>
</evidence>
<feature type="binding site" evidence="10">
    <location>
        <position position="279"/>
    </location>
    <ligand>
        <name>Mg(2+)</name>
        <dbReference type="ChEBI" id="CHEBI:18420"/>
    </ligand>
</feature>
<accession>A0A2M6XBS9</accession>
<dbReference type="SUPFAM" id="SSF53271">
    <property type="entry name" value="PRTase-like"/>
    <property type="match status" value="1"/>
</dbReference>
<reference evidence="13" key="1">
    <citation type="submission" date="2017-09" db="EMBL/GenBank/DDBJ databases">
        <title>Depth-based differentiation of microbial function through sediment-hosted aquifers and enrichment of novel symbionts in the deep terrestrial subsurface.</title>
        <authorList>
            <person name="Probst A.J."/>
            <person name="Ladd B."/>
            <person name="Jarett J.K."/>
            <person name="Geller-Mcgrath D.E."/>
            <person name="Sieber C.M.K."/>
            <person name="Emerson J.B."/>
            <person name="Anantharaman K."/>
            <person name="Thomas B.C."/>
            <person name="Malmstrom R."/>
            <person name="Stieglmeier M."/>
            <person name="Klingl A."/>
            <person name="Woyke T."/>
            <person name="Ryan C.M."/>
            <person name="Banfield J.F."/>
        </authorList>
    </citation>
    <scope>NUCLEOTIDE SEQUENCE [LARGE SCALE GENOMIC DNA]</scope>
</reference>
<organism evidence="12 13">
    <name type="scientific">Candidatus Shapirobacteria bacterium CG08_land_8_20_14_0_20_39_18</name>
    <dbReference type="NCBI Taxonomy" id="1974883"/>
    <lineage>
        <taxon>Bacteria</taxon>
        <taxon>Candidatus Shapironibacteriota</taxon>
    </lineage>
</organism>
<keyword evidence="4 8" id="KW-0328">Glycosyltransferase</keyword>
<dbReference type="InterPro" id="IPR000836">
    <property type="entry name" value="PRTase_dom"/>
</dbReference>
<evidence type="ECO:0000256" key="3">
    <source>
        <dbReference type="ARBA" id="ARBA00011941"/>
    </source>
</evidence>
<evidence type="ECO:0000256" key="8">
    <source>
        <dbReference type="PIRNR" id="PIRNR000485"/>
    </source>
</evidence>
<comment type="caution">
    <text evidence="12">The sequence shown here is derived from an EMBL/GenBank/DDBJ whole genome shotgun (WGS) entry which is preliminary data.</text>
</comment>
<evidence type="ECO:0000256" key="10">
    <source>
        <dbReference type="PIRSR" id="PIRSR000485-2"/>
    </source>
</evidence>
<keyword evidence="10" id="KW-0479">Metal-binding</keyword>
<evidence type="ECO:0000256" key="6">
    <source>
        <dbReference type="ARBA" id="ARBA00022755"/>
    </source>
</evidence>
<dbReference type="Gene3D" id="3.40.50.2020">
    <property type="match status" value="1"/>
</dbReference>
<dbReference type="UniPathway" id="UPA00074">
    <property type="reaction ID" value="UER00124"/>
</dbReference>
<dbReference type="EC" id="2.4.2.14" evidence="3 8"/>
<dbReference type="InterPro" id="IPR029055">
    <property type="entry name" value="Ntn_hydrolases_N"/>
</dbReference>
<evidence type="ECO:0000256" key="1">
    <source>
        <dbReference type="ARBA" id="ARBA00005209"/>
    </source>
</evidence>
<evidence type="ECO:0000256" key="5">
    <source>
        <dbReference type="ARBA" id="ARBA00022679"/>
    </source>
</evidence>
<sequence>MKILYSNKIYIDHPHEECGVFGIFFPHPDFSNTIVTSTLSGLLALQHRGEESAGIVVGDGRKLSAVFKRMGLVRNLYNTYLESEENIKQNLKGYLAVSHTRYSTTGSSSLKNAAPFLFDSPKGSFAVAHNGNITNAPQLKEILVKKRFSFSSTTDSEIIGSLILSLPGKSLITKIEKCLPVLEGSFCLIFATKNSIIAIRDKYGNRPLSYAEFTQDKITGYAISSESSAFNNLEISYKREVKPGEMIIFNKLRRNLGKKLVELYPPPKTIDFVTYIAESAKSASEGFTQGLSELWGKPIDLKTSMLKNRYGSINGAIRGFINPNHETRKEVANGNYHPFDIVQGKEIAIVDDSIIRGTTTRGVVQTIRRRIGDLRNGGAKKIHLRIIFPPVIGYCPLGTDINDSDKLIAKEMVKINQVAKSLEVDSLNYLSVEEFSQVVNETVKKEYGLCLGCATGKYPVSSFTANKNKFD</sequence>
<feature type="active site" description="Nucleophile" evidence="9">
    <location>
        <position position="18"/>
    </location>
</feature>
<dbReference type="EMBL" id="PEYO01000022">
    <property type="protein sequence ID" value="PIU03124.1"/>
    <property type="molecule type" value="Genomic_DNA"/>
</dbReference>
<keyword evidence="6 8" id="KW-0658">Purine biosynthesis</keyword>
<dbReference type="SUPFAM" id="SSF56235">
    <property type="entry name" value="N-terminal nucleophile aminohydrolases (Ntn hydrolases)"/>
    <property type="match status" value="1"/>
</dbReference>
<evidence type="ECO:0000256" key="7">
    <source>
        <dbReference type="ARBA" id="ARBA00022962"/>
    </source>
</evidence>
<dbReference type="Proteomes" id="UP000228996">
    <property type="component" value="Unassembled WGS sequence"/>
</dbReference>
<dbReference type="AlphaFoldDB" id="A0A2M6XBS9"/>
<evidence type="ECO:0000313" key="12">
    <source>
        <dbReference type="EMBL" id="PIU03124.1"/>
    </source>
</evidence>
<name>A0A2M6XBS9_9BACT</name>
<dbReference type="GO" id="GO:0004044">
    <property type="term" value="F:amidophosphoribosyltransferase activity"/>
    <property type="evidence" value="ECO:0007669"/>
    <property type="project" value="UniProtKB-EC"/>
</dbReference>
<dbReference type="Pfam" id="PF13537">
    <property type="entry name" value="GATase_7"/>
    <property type="match status" value="1"/>
</dbReference>
<dbReference type="GO" id="GO:0009113">
    <property type="term" value="P:purine nucleobase biosynthetic process"/>
    <property type="evidence" value="ECO:0007669"/>
    <property type="project" value="InterPro"/>
</dbReference>
<dbReference type="CDD" id="cd06223">
    <property type="entry name" value="PRTases_typeI"/>
    <property type="match status" value="1"/>
</dbReference>
<keyword evidence="5 8" id="KW-0808">Transferase</keyword>
<evidence type="ECO:0000256" key="9">
    <source>
        <dbReference type="PIRSR" id="PIRSR000485-1"/>
    </source>
</evidence>
<feature type="binding site" evidence="10">
    <location>
        <position position="352"/>
    </location>
    <ligand>
        <name>Mg(2+)</name>
        <dbReference type="ChEBI" id="CHEBI:18420"/>
    </ligand>
</feature>
<dbReference type="GO" id="GO:0046872">
    <property type="term" value="F:metal ion binding"/>
    <property type="evidence" value="ECO:0007669"/>
    <property type="project" value="UniProtKB-KW"/>
</dbReference>
<dbReference type="PANTHER" id="PTHR11907">
    <property type="entry name" value="AMIDOPHOSPHORIBOSYLTRANSFERASE"/>
    <property type="match status" value="1"/>
</dbReference>
<dbReference type="InterPro" id="IPR017932">
    <property type="entry name" value="GATase_2_dom"/>
</dbReference>
<proteinExistence type="inferred from homology"/>
<dbReference type="Gene3D" id="3.60.20.10">
    <property type="entry name" value="Glutamine Phosphoribosylpyrophosphate, subunit 1, domain 1"/>
    <property type="match status" value="2"/>
</dbReference>
<feature type="domain" description="Glutamine amidotransferase type-2" evidence="11">
    <location>
        <begin position="18"/>
        <end position="252"/>
    </location>
</feature>
<keyword evidence="7" id="KW-0315">Glutamine amidotransferase</keyword>
<dbReference type="PROSITE" id="PS51278">
    <property type="entry name" value="GATASE_TYPE_2"/>
    <property type="match status" value="1"/>
</dbReference>
<dbReference type="InterPro" id="IPR005854">
    <property type="entry name" value="PurF"/>
</dbReference>
<comment type="catalytic activity">
    <reaction evidence="8">
        <text>5-phospho-beta-D-ribosylamine + L-glutamate + diphosphate = 5-phospho-alpha-D-ribose 1-diphosphate + L-glutamine + H2O</text>
        <dbReference type="Rhea" id="RHEA:14905"/>
        <dbReference type="ChEBI" id="CHEBI:15377"/>
        <dbReference type="ChEBI" id="CHEBI:29985"/>
        <dbReference type="ChEBI" id="CHEBI:33019"/>
        <dbReference type="ChEBI" id="CHEBI:58017"/>
        <dbReference type="ChEBI" id="CHEBI:58359"/>
        <dbReference type="ChEBI" id="CHEBI:58681"/>
        <dbReference type="EC" id="2.4.2.14"/>
    </reaction>
</comment>
<comment type="pathway">
    <text evidence="1 8">Purine metabolism; IMP biosynthesis via de novo pathway; N(1)-(5-phospho-D-ribosyl)glycinamide from 5-phospho-alpha-D-ribose 1-diphosphate: step 1/2.</text>
</comment>
<feature type="binding site" evidence="10">
    <location>
        <position position="351"/>
    </location>
    <ligand>
        <name>Mg(2+)</name>
        <dbReference type="ChEBI" id="CHEBI:18420"/>
    </ligand>
</feature>